<protein>
    <recommendedName>
        <fullName evidence="4">PepSY-associated TM helix domain-containing protein</fullName>
    </recommendedName>
</protein>
<proteinExistence type="predicted"/>
<keyword evidence="1" id="KW-0812">Transmembrane</keyword>
<dbReference type="PATRIC" id="fig|1280950.3.peg.1805"/>
<dbReference type="EMBL" id="ARYK01000004">
    <property type="protein sequence ID" value="KCZ92162.1"/>
    <property type="molecule type" value="Genomic_DNA"/>
</dbReference>
<comment type="caution">
    <text evidence="2">The sequence shown here is derived from an EMBL/GenBank/DDBJ whole genome shotgun (WGS) entry which is preliminary data.</text>
</comment>
<reference evidence="2 3" key="1">
    <citation type="journal article" date="2014" name="Antonie Van Leeuwenhoek">
        <title>Hyphomonas beringensis sp. nov. and Hyphomonas chukchiensis sp. nov., isolated from surface seawater of the Bering Sea and Chukchi Sea.</title>
        <authorList>
            <person name="Li C."/>
            <person name="Lai Q."/>
            <person name="Li G."/>
            <person name="Dong C."/>
            <person name="Wang J."/>
            <person name="Liao Y."/>
            <person name="Shao Z."/>
        </authorList>
    </citation>
    <scope>NUCLEOTIDE SEQUENCE [LARGE SCALE GENOMIC DNA]</scope>
    <source>
        <strain evidence="2 3">MHS-2</strain>
    </source>
</reference>
<evidence type="ECO:0008006" key="4">
    <source>
        <dbReference type="Google" id="ProtNLM"/>
    </source>
</evidence>
<dbReference type="STRING" id="1280950.HJO_09009"/>
<keyword evidence="1" id="KW-0472">Membrane</keyword>
<feature type="transmembrane region" description="Helical" evidence="1">
    <location>
        <begin position="122"/>
        <end position="145"/>
    </location>
</feature>
<feature type="transmembrane region" description="Helical" evidence="1">
    <location>
        <begin position="152"/>
        <end position="169"/>
    </location>
</feature>
<dbReference type="eggNOG" id="COG3182">
    <property type="taxonomic scope" value="Bacteria"/>
</dbReference>
<dbReference type="AlphaFoldDB" id="A0A059FNG8"/>
<evidence type="ECO:0000313" key="3">
    <source>
        <dbReference type="Proteomes" id="UP000025171"/>
    </source>
</evidence>
<keyword evidence="1" id="KW-1133">Transmembrane helix</keyword>
<evidence type="ECO:0000256" key="1">
    <source>
        <dbReference type="SAM" id="Phobius"/>
    </source>
</evidence>
<gene>
    <name evidence="2" type="ORF">HJO_09009</name>
</gene>
<name>A0A059FNG8_9PROT</name>
<keyword evidence="3" id="KW-1185">Reference proteome</keyword>
<sequence>MYFAAFMAPAFLLVALSGGLYLLGNKGAVQSDPLTLPAGSALDFQSETLEADIRALLESAGVDHTFEYVKAKGQQAETRPTSRTHIEFSQSGQGLQAKVNKPNLQYAMMELHKGHGPKLFKLYQMLVALALLGVVLGGLAVGLLAQAYRRKVLVTSAVGLAAFLALSLLA</sequence>
<evidence type="ECO:0000313" key="2">
    <source>
        <dbReference type="EMBL" id="KCZ92162.1"/>
    </source>
</evidence>
<dbReference type="Proteomes" id="UP000025171">
    <property type="component" value="Unassembled WGS sequence"/>
</dbReference>
<organism evidence="2 3">
    <name type="scientific">Hyphomonas johnsonii MHS-2</name>
    <dbReference type="NCBI Taxonomy" id="1280950"/>
    <lineage>
        <taxon>Bacteria</taxon>
        <taxon>Pseudomonadati</taxon>
        <taxon>Pseudomonadota</taxon>
        <taxon>Alphaproteobacteria</taxon>
        <taxon>Hyphomonadales</taxon>
        <taxon>Hyphomonadaceae</taxon>
        <taxon>Hyphomonas</taxon>
    </lineage>
</organism>
<accession>A0A059FNG8</accession>